<feature type="non-terminal residue" evidence="1">
    <location>
        <position position="26"/>
    </location>
</feature>
<sequence>MIEANTFGVEAIIPRIKVVVSLMGSK</sequence>
<keyword evidence="2" id="KW-1185">Reference proteome</keyword>
<proteinExistence type="predicted"/>
<evidence type="ECO:0000313" key="2">
    <source>
        <dbReference type="Proteomes" id="UP000233551"/>
    </source>
</evidence>
<organism evidence="1 2">
    <name type="scientific">Punica granatum</name>
    <name type="common">Pomegranate</name>
    <dbReference type="NCBI Taxonomy" id="22663"/>
    <lineage>
        <taxon>Eukaryota</taxon>
        <taxon>Viridiplantae</taxon>
        <taxon>Streptophyta</taxon>
        <taxon>Embryophyta</taxon>
        <taxon>Tracheophyta</taxon>
        <taxon>Spermatophyta</taxon>
        <taxon>Magnoliopsida</taxon>
        <taxon>eudicotyledons</taxon>
        <taxon>Gunneridae</taxon>
        <taxon>Pentapetalae</taxon>
        <taxon>rosids</taxon>
        <taxon>malvids</taxon>
        <taxon>Myrtales</taxon>
        <taxon>Lythraceae</taxon>
        <taxon>Punica</taxon>
    </lineage>
</organism>
<name>A0A2I0HG00_PUNGR</name>
<evidence type="ECO:0000313" key="1">
    <source>
        <dbReference type="EMBL" id="PKI26316.1"/>
    </source>
</evidence>
<dbReference type="Proteomes" id="UP000233551">
    <property type="component" value="Unassembled WGS sequence"/>
</dbReference>
<gene>
    <name evidence="1" type="ORF">CRG98_048995</name>
</gene>
<protein>
    <submittedName>
        <fullName evidence="1">Uncharacterized protein</fullName>
    </submittedName>
</protein>
<dbReference type="AlphaFoldDB" id="A0A2I0HG00"/>
<comment type="caution">
    <text evidence="1">The sequence shown here is derived from an EMBL/GenBank/DDBJ whole genome shotgun (WGS) entry which is preliminary data.</text>
</comment>
<reference evidence="1 2" key="1">
    <citation type="submission" date="2017-11" db="EMBL/GenBank/DDBJ databases">
        <title>De-novo sequencing of pomegranate (Punica granatum L.) genome.</title>
        <authorList>
            <person name="Akparov Z."/>
            <person name="Amiraslanov A."/>
            <person name="Hajiyeva S."/>
            <person name="Abbasov M."/>
            <person name="Kaur K."/>
            <person name="Hamwieh A."/>
            <person name="Solovyev V."/>
            <person name="Salamov A."/>
            <person name="Braich B."/>
            <person name="Kosarev P."/>
            <person name="Mahmoud A."/>
            <person name="Hajiyev E."/>
            <person name="Babayeva S."/>
            <person name="Izzatullayeva V."/>
            <person name="Mammadov A."/>
            <person name="Mammadov A."/>
            <person name="Sharifova S."/>
            <person name="Ojaghi J."/>
            <person name="Eynullazada K."/>
            <person name="Bayramov B."/>
            <person name="Abdulazimova A."/>
            <person name="Shahmuradov I."/>
        </authorList>
    </citation>
    <scope>NUCLEOTIDE SEQUENCE [LARGE SCALE GENOMIC DNA]</scope>
    <source>
        <strain evidence="2">cv. AG2017</strain>
        <tissue evidence="1">Leaf</tissue>
    </source>
</reference>
<dbReference type="EMBL" id="PGOL01032136">
    <property type="protein sequence ID" value="PKI26316.1"/>
    <property type="molecule type" value="Genomic_DNA"/>
</dbReference>
<accession>A0A2I0HG00</accession>